<evidence type="ECO:0000256" key="1">
    <source>
        <dbReference type="SAM" id="Coils"/>
    </source>
</evidence>
<organism evidence="2 3">
    <name type="scientific">Ridgeia piscesae</name>
    <name type="common">Tubeworm</name>
    <dbReference type="NCBI Taxonomy" id="27915"/>
    <lineage>
        <taxon>Eukaryota</taxon>
        <taxon>Metazoa</taxon>
        <taxon>Spiralia</taxon>
        <taxon>Lophotrochozoa</taxon>
        <taxon>Annelida</taxon>
        <taxon>Polychaeta</taxon>
        <taxon>Sedentaria</taxon>
        <taxon>Canalipalpata</taxon>
        <taxon>Sabellida</taxon>
        <taxon>Siboglinidae</taxon>
        <taxon>Ridgeia</taxon>
    </lineage>
</organism>
<dbReference type="EMBL" id="JAODUO010000007">
    <property type="protein sequence ID" value="KAK2193766.1"/>
    <property type="molecule type" value="Genomic_DNA"/>
</dbReference>
<comment type="caution">
    <text evidence="2">The sequence shown here is derived from an EMBL/GenBank/DDBJ whole genome shotgun (WGS) entry which is preliminary data.</text>
</comment>
<dbReference type="Proteomes" id="UP001209878">
    <property type="component" value="Unassembled WGS sequence"/>
</dbReference>
<keyword evidence="1" id="KW-0175">Coiled coil</keyword>
<dbReference type="Gene3D" id="1.20.5.340">
    <property type="match status" value="1"/>
</dbReference>
<dbReference type="AlphaFoldDB" id="A0AAD9ULH1"/>
<proteinExistence type="predicted"/>
<sequence>MPKARKSSSVTDSNVCDTDVMLLRFLELLSDDQVVRKLKSALYPQALSDKLDTLTQTIAGLTSQLEGKECRITVLEEQVELLQSECDNLEQYSRRCNLRIHGIPETGDGEDTTLKVLELVNAKMAVTPPVAKEDIVVSHRLGKQRDTGDQPRAVIVVFSKITVRNDVIRARRRLRNTRDQHQVFVNEDLTQRRAALAAATRQLKRNQKIADCWTYNGKIVIKTLANAIKIISTQAELNTFQ</sequence>
<feature type="coiled-coil region" evidence="1">
    <location>
        <begin position="58"/>
        <end position="92"/>
    </location>
</feature>
<keyword evidence="3" id="KW-1185">Reference proteome</keyword>
<protein>
    <submittedName>
        <fullName evidence="2">Uncharacterized protein</fullName>
    </submittedName>
</protein>
<gene>
    <name evidence="2" type="ORF">NP493_7g09008</name>
</gene>
<accession>A0AAD9ULH1</accession>
<evidence type="ECO:0000313" key="2">
    <source>
        <dbReference type="EMBL" id="KAK2193766.1"/>
    </source>
</evidence>
<dbReference type="PANTHER" id="PTHR11505">
    <property type="entry name" value="L1 TRANSPOSABLE ELEMENT-RELATED"/>
    <property type="match status" value="1"/>
</dbReference>
<evidence type="ECO:0000313" key="3">
    <source>
        <dbReference type="Proteomes" id="UP001209878"/>
    </source>
</evidence>
<reference evidence="2" key="1">
    <citation type="journal article" date="2023" name="Mol. Biol. Evol.">
        <title>Third-Generation Sequencing Reveals the Adaptive Role of the Epigenome in Three Deep-Sea Polychaetes.</title>
        <authorList>
            <person name="Perez M."/>
            <person name="Aroh O."/>
            <person name="Sun Y."/>
            <person name="Lan Y."/>
            <person name="Juniper S.K."/>
            <person name="Young C.R."/>
            <person name="Angers B."/>
            <person name="Qian P.Y."/>
        </authorList>
    </citation>
    <scope>NUCLEOTIDE SEQUENCE</scope>
    <source>
        <strain evidence="2">R07B-5</strain>
    </source>
</reference>
<dbReference type="Gene3D" id="3.30.70.1820">
    <property type="entry name" value="L1 transposable element, RRM domain"/>
    <property type="match status" value="1"/>
</dbReference>
<dbReference type="InterPro" id="IPR004244">
    <property type="entry name" value="Transposase_22"/>
</dbReference>
<name>A0AAD9ULH1_RIDPI</name>